<keyword evidence="2" id="KW-1185">Reference proteome</keyword>
<dbReference type="KEGG" id="lab:LA76x_4279"/>
<dbReference type="STRING" id="84531.LA76x_4279"/>
<dbReference type="Proteomes" id="UP000060787">
    <property type="component" value="Chromosome"/>
</dbReference>
<dbReference type="EMBL" id="CP011129">
    <property type="protein sequence ID" value="ALN82390.1"/>
    <property type="molecule type" value="Genomic_DNA"/>
</dbReference>
<accession>A0A0S2FFT9</accession>
<protein>
    <submittedName>
        <fullName evidence="1">Uncharacterized protein</fullName>
    </submittedName>
</protein>
<dbReference type="AlphaFoldDB" id="A0A0S2FFT9"/>
<reference evidence="1 2" key="1">
    <citation type="journal article" date="2015" name="BMC Genomics">
        <title>Comparative genomics and metabolic profiling of the genus Lysobacter.</title>
        <authorList>
            <person name="de Bruijn I."/>
            <person name="Cheng X."/>
            <person name="de Jager V."/>
            <person name="Exposito R.G."/>
            <person name="Watrous J."/>
            <person name="Patel N."/>
            <person name="Postma J."/>
            <person name="Dorrestein P.C."/>
            <person name="Kobayashi D."/>
            <person name="Raaijmakers J.M."/>
        </authorList>
    </citation>
    <scope>NUCLEOTIDE SEQUENCE [LARGE SCALE GENOMIC DNA]</scope>
    <source>
        <strain evidence="1 2">76</strain>
    </source>
</reference>
<evidence type="ECO:0000313" key="1">
    <source>
        <dbReference type="EMBL" id="ALN82390.1"/>
    </source>
</evidence>
<proteinExistence type="predicted"/>
<organism evidence="1 2">
    <name type="scientific">Lysobacter antibioticus</name>
    <dbReference type="NCBI Taxonomy" id="84531"/>
    <lineage>
        <taxon>Bacteria</taxon>
        <taxon>Pseudomonadati</taxon>
        <taxon>Pseudomonadota</taxon>
        <taxon>Gammaproteobacteria</taxon>
        <taxon>Lysobacterales</taxon>
        <taxon>Lysobacteraceae</taxon>
        <taxon>Lysobacter</taxon>
    </lineage>
</organism>
<gene>
    <name evidence="1" type="ORF">LA76x_4279</name>
</gene>
<evidence type="ECO:0000313" key="2">
    <source>
        <dbReference type="Proteomes" id="UP000060787"/>
    </source>
</evidence>
<name>A0A0S2FFT9_LYSAN</name>
<sequence>MGKSRRERRRHAAMMACRCAPSESRWVDEELGAGSEERGVRNEINRAQRRCPVPRCIDRSRGRCLRSAALYAPAVTALPLRSRWLCSHELDGPTQGFTATPNPPQNLRA</sequence>